<dbReference type="InterPro" id="IPR058624">
    <property type="entry name" value="MdtA-like_HH"/>
</dbReference>
<protein>
    <submittedName>
        <fullName evidence="5">Efflux RND transporter periplasmic adaptor subunit</fullName>
    </submittedName>
</protein>
<dbReference type="Proteomes" id="UP000569732">
    <property type="component" value="Unassembled WGS sequence"/>
</dbReference>
<evidence type="ECO:0000259" key="3">
    <source>
        <dbReference type="Pfam" id="PF25917"/>
    </source>
</evidence>
<organism evidence="5 6">
    <name type="scientific">Spartinivicinus marinus</name>
    <dbReference type="NCBI Taxonomy" id="2994442"/>
    <lineage>
        <taxon>Bacteria</taxon>
        <taxon>Pseudomonadati</taxon>
        <taxon>Pseudomonadota</taxon>
        <taxon>Gammaproteobacteria</taxon>
        <taxon>Oceanospirillales</taxon>
        <taxon>Zooshikellaceae</taxon>
        <taxon>Spartinivicinus</taxon>
    </lineage>
</organism>
<dbReference type="Gene3D" id="1.10.287.470">
    <property type="entry name" value="Helix hairpin bin"/>
    <property type="match status" value="1"/>
</dbReference>
<proteinExistence type="inferred from homology"/>
<dbReference type="Gene3D" id="2.40.420.20">
    <property type="match status" value="1"/>
</dbReference>
<dbReference type="Gene3D" id="2.40.30.170">
    <property type="match status" value="1"/>
</dbReference>
<dbReference type="Pfam" id="PF25876">
    <property type="entry name" value="HH_MFP_RND"/>
    <property type="match status" value="1"/>
</dbReference>
<dbReference type="PANTHER" id="PTHR30469">
    <property type="entry name" value="MULTIDRUG RESISTANCE PROTEIN MDTA"/>
    <property type="match status" value="1"/>
</dbReference>
<sequence length="384" mass="42018">MFKRLAIMVLLLTIIFGGIFGYKLFEKQMVGEYFANFTPPPVTISATKSQAEIWQPEIHAIGTLQAVNGVELATEVSGMVQSIHFESGQLIEKGQLLVQIDDEVEQATLKSQQAQLKLAKLNYARDKQLLTKKAIPQTQFDLSSAELEEAIANMEKTKAIIAQKKIRAPFSGKIGIRLINLGEYINAGASIATLQNIDSLFVDFNLPEQFYPKLYVGQKVRFDIDAYPDKHFIGKVSALNAKVDPNTRNILIRASVDNADHKLIPGMFADLAVLEKASIQVVTVPITAVTYSLYGDSVFIITEQTDNNTSSKSANNVPPKATTDAEKNVAPTLVVNRKYIKTGPQQNGSVAVLEGLKAGDQIVTSGQLKLSNGARIVINNDVKI</sequence>
<comment type="caution">
    <text evidence="5">The sequence shown here is derived from an EMBL/GenBank/DDBJ whole genome shotgun (WGS) entry which is preliminary data.</text>
</comment>
<dbReference type="Pfam" id="PF25917">
    <property type="entry name" value="BSH_RND"/>
    <property type="match status" value="1"/>
</dbReference>
<comment type="similarity">
    <text evidence="1">Belongs to the membrane fusion protein (MFP) (TC 8.A.1) family.</text>
</comment>
<dbReference type="EMBL" id="JACCKB010000003">
    <property type="protein sequence ID" value="NYZ64955.1"/>
    <property type="molecule type" value="Genomic_DNA"/>
</dbReference>
<dbReference type="InterPro" id="IPR058625">
    <property type="entry name" value="MdtA-like_BSH"/>
</dbReference>
<feature type="domain" description="CusB-like beta-barrel" evidence="4">
    <location>
        <begin position="202"/>
        <end position="273"/>
    </location>
</feature>
<dbReference type="SUPFAM" id="SSF111369">
    <property type="entry name" value="HlyD-like secretion proteins"/>
    <property type="match status" value="1"/>
</dbReference>
<evidence type="ECO:0000313" key="5">
    <source>
        <dbReference type="EMBL" id="NYZ64955.1"/>
    </source>
</evidence>
<dbReference type="InterPro" id="IPR058792">
    <property type="entry name" value="Beta-barrel_RND_2"/>
</dbReference>
<gene>
    <name evidence="5" type="ORF">H0A36_02975</name>
</gene>
<feature type="domain" description="Multidrug resistance protein MdtA-like barrel-sandwich hybrid" evidence="3">
    <location>
        <begin position="70"/>
        <end position="190"/>
    </location>
</feature>
<reference evidence="5 6" key="1">
    <citation type="submission" date="2020-07" db="EMBL/GenBank/DDBJ databases">
        <title>Endozoicomonas sp. nov., isolated from sediment.</title>
        <authorList>
            <person name="Gu T."/>
        </authorList>
    </citation>
    <scope>NUCLEOTIDE SEQUENCE [LARGE SCALE GENOMIC DNA]</scope>
    <source>
        <strain evidence="5 6">SM1973</strain>
    </source>
</reference>
<accession>A0A853I6W4</accession>
<dbReference type="GO" id="GO:1990281">
    <property type="term" value="C:efflux pump complex"/>
    <property type="evidence" value="ECO:0007669"/>
    <property type="project" value="TreeGrafter"/>
</dbReference>
<dbReference type="PANTHER" id="PTHR30469:SF11">
    <property type="entry name" value="BLL4320 PROTEIN"/>
    <property type="match status" value="1"/>
</dbReference>
<evidence type="ECO:0000256" key="1">
    <source>
        <dbReference type="ARBA" id="ARBA00009477"/>
    </source>
</evidence>
<dbReference type="RefSeq" id="WP_180566991.1">
    <property type="nucleotide sequence ID" value="NZ_JACCKB010000003.1"/>
</dbReference>
<evidence type="ECO:0000313" key="6">
    <source>
        <dbReference type="Proteomes" id="UP000569732"/>
    </source>
</evidence>
<feature type="domain" description="Multidrug resistance protein MdtA-like alpha-helical hairpin" evidence="2">
    <location>
        <begin position="105"/>
        <end position="166"/>
    </location>
</feature>
<dbReference type="InterPro" id="IPR006143">
    <property type="entry name" value="RND_pump_MFP"/>
</dbReference>
<dbReference type="Gene3D" id="2.40.50.100">
    <property type="match status" value="1"/>
</dbReference>
<keyword evidence="6" id="KW-1185">Reference proteome</keyword>
<evidence type="ECO:0000259" key="2">
    <source>
        <dbReference type="Pfam" id="PF25876"/>
    </source>
</evidence>
<dbReference type="Pfam" id="PF25954">
    <property type="entry name" value="Beta-barrel_RND_2"/>
    <property type="match status" value="1"/>
</dbReference>
<dbReference type="GO" id="GO:0015562">
    <property type="term" value="F:efflux transmembrane transporter activity"/>
    <property type="evidence" value="ECO:0007669"/>
    <property type="project" value="TreeGrafter"/>
</dbReference>
<dbReference type="AlphaFoldDB" id="A0A853I6W4"/>
<name>A0A853I6W4_9GAMM</name>
<evidence type="ECO:0000259" key="4">
    <source>
        <dbReference type="Pfam" id="PF25954"/>
    </source>
</evidence>
<dbReference type="NCBIfam" id="TIGR01730">
    <property type="entry name" value="RND_mfp"/>
    <property type="match status" value="1"/>
</dbReference>
<dbReference type="FunFam" id="2.40.30.170:FF:000010">
    <property type="entry name" value="Efflux RND transporter periplasmic adaptor subunit"/>
    <property type="match status" value="1"/>
</dbReference>